<dbReference type="EMBL" id="BAAACX010000004">
    <property type="protein sequence ID" value="GAA0377304.1"/>
    <property type="molecule type" value="Genomic_DNA"/>
</dbReference>
<comment type="caution">
    <text evidence="1">The sequence shown here is derived from an EMBL/GenBank/DDBJ whole genome shotgun (WGS) entry which is preliminary data.</text>
</comment>
<dbReference type="RefSeq" id="WP_343857209.1">
    <property type="nucleotide sequence ID" value="NZ_BAAACX010000004.1"/>
</dbReference>
<reference evidence="2" key="1">
    <citation type="journal article" date="2019" name="Int. J. Syst. Evol. Microbiol.">
        <title>The Global Catalogue of Microorganisms (GCM) 10K type strain sequencing project: providing services to taxonomists for standard genome sequencing and annotation.</title>
        <authorList>
            <consortium name="The Broad Institute Genomics Platform"/>
            <consortium name="The Broad Institute Genome Sequencing Center for Infectious Disease"/>
            <person name="Wu L."/>
            <person name="Ma J."/>
        </authorList>
    </citation>
    <scope>NUCLEOTIDE SEQUENCE [LARGE SCALE GENOMIC DNA]</scope>
    <source>
        <strain evidence="2">JCM 12774</strain>
    </source>
</reference>
<keyword evidence="2" id="KW-1185">Reference proteome</keyword>
<proteinExistence type="predicted"/>
<evidence type="ECO:0000313" key="1">
    <source>
        <dbReference type="EMBL" id="GAA0377304.1"/>
    </source>
</evidence>
<evidence type="ECO:0000313" key="2">
    <source>
        <dbReference type="Proteomes" id="UP001500340"/>
    </source>
</evidence>
<name>A0ABP3HRE5_9BACL</name>
<protein>
    <recommendedName>
        <fullName evidence="3">SEC-C motif-containing protein</fullName>
    </recommendedName>
</protein>
<gene>
    <name evidence="1" type="ORF">GCM10008933_05750</name>
</gene>
<sequence>MGEGNEKKQLCDCGSGKKRKKCCKDKKPRNQSVTMDMKNPIAITSYELTSNGDLKLFTGGREVTSKMANLNISLDRPNEKVKQTLKINQNPINLQTNINALINDYDFVYAVDTNTHNSLINGEYFSVGVALEYKNNNKQELQFQNSFTIQFNHKEKFIAEKLGIVELIKKIIIDKNLETNGLKILLVTDHDLGNIDRYNSREIPMIEDTDLYLPNNFTLVYASADKKNDSILNSMISQCDQEASRISKEVLK</sequence>
<organism evidence="1 2">
    <name type="scientific">Paenibacillus motobuensis</name>
    <dbReference type="NCBI Taxonomy" id="295324"/>
    <lineage>
        <taxon>Bacteria</taxon>
        <taxon>Bacillati</taxon>
        <taxon>Bacillota</taxon>
        <taxon>Bacilli</taxon>
        <taxon>Bacillales</taxon>
        <taxon>Paenibacillaceae</taxon>
        <taxon>Paenibacillus</taxon>
    </lineage>
</organism>
<dbReference type="Proteomes" id="UP001500340">
    <property type="component" value="Unassembled WGS sequence"/>
</dbReference>
<evidence type="ECO:0008006" key="3">
    <source>
        <dbReference type="Google" id="ProtNLM"/>
    </source>
</evidence>
<accession>A0ABP3HRE5</accession>